<proteinExistence type="inferred from homology"/>
<dbReference type="EMBL" id="JAAIKB010000014">
    <property type="protein sequence ID" value="NGM23283.1"/>
    <property type="molecule type" value="Genomic_DNA"/>
</dbReference>
<protein>
    <submittedName>
        <fullName evidence="3">Tripartite tricarboxylate transporter substrate binding protein</fullName>
    </submittedName>
</protein>
<dbReference type="Proteomes" id="UP000475385">
    <property type="component" value="Unassembled WGS sequence"/>
</dbReference>
<organism evidence="3 4">
    <name type="scientific">Falsiroseomonas algicola</name>
    <dbReference type="NCBI Taxonomy" id="2716930"/>
    <lineage>
        <taxon>Bacteria</taxon>
        <taxon>Pseudomonadati</taxon>
        <taxon>Pseudomonadota</taxon>
        <taxon>Alphaproteobacteria</taxon>
        <taxon>Acetobacterales</taxon>
        <taxon>Roseomonadaceae</taxon>
        <taxon>Falsiroseomonas</taxon>
    </lineage>
</organism>
<dbReference type="PANTHER" id="PTHR42928">
    <property type="entry name" value="TRICARBOXYLATE-BINDING PROTEIN"/>
    <property type="match status" value="1"/>
</dbReference>
<sequence>MTLIRRRALAAGALALPFVNGGTARAQANRPIVLVVPYAPGGGTDLTAREFAQTFSEALGGQSVIIENRGGAAGHIGSVGVARSRPDGNTLLFAVSTNLVVNPHMQRDGVDLLTALAPVAQITSYQYVLVIDPRIPVNTLQELIAYARSKPKGELTYSSGGVGNANHLAGVLFSDAVKIEMEHVPYRGTGPALLDVVAGRITMNFSSPPPAIQLAREGRLRAIAVTGDNRIGTLPDIPTLAQAGLPGVSITGWHGIFAPAGVPADQMDRLERAARQAAATQRFAARLEQDGLEPSPVRPRAEWFAAVREEHGFWGRKIRELDLKLE</sequence>
<dbReference type="AlphaFoldDB" id="A0A6M1LTE1"/>
<feature type="signal peptide" evidence="2">
    <location>
        <begin position="1"/>
        <end position="28"/>
    </location>
</feature>
<comment type="similarity">
    <text evidence="1">Belongs to the UPF0065 (bug) family.</text>
</comment>
<evidence type="ECO:0000256" key="2">
    <source>
        <dbReference type="SAM" id="SignalP"/>
    </source>
</evidence>
<gene>
    <name evidence="3" type="ORF">G3576_24935</name>
</gene>
<dbReference type="Gene3D" id="3.40.190.150">
    <property type="entry name" value="Bordetella uptake gene, domain 1"/>
    <property type="match status" value="1"/>
</dbReference>
<dbReference type="RefSeq" id="WP_164697204.1">
    <property type="nucleotide sequence ID" value="NZ_JAAIKB010000014.1"/>
</dbReference>
<dbReference type="InterPro" id="IPR005064">
    <property type="entry name" value="BUG"/>
</dbReference>
<dbReference type="SUPFAM" id="SSF53850">
    <property type="entry name" value="Periplasmic binding protein-like II"/>
    <property type="match status" value="1"/>
</dbReference>
<evidence type="ECO:0000313" key="4">
    <source>
        <dbReference type="Proteomes" id="UP000475385"/>
    </source>
</evidence>
<feature type="chain" id="PRO_5026898918" evidence="2">
    <location>
        <begin position="29"/>
        <end position="326"/>
    </location>
</feature>
<dbReference type="PIRSF" id="PIRSF017082">
    <property type="entry name" value="YflP"/>
    <property type="match status" value="1"/>
</dbReference>
<name>A0A6M1LTE1_9PROT</name>
<dbReference type="Pfam" id="PF03401">
    <property type="entry name" value="TctC"/>
    <property type="match status" value="1"/>
</dbReference>
<dbReference type="CDD" id="cd07012">
    <property type="entry name" value="PBP2_Bug_TTT"/>
    <property type="match status" value="1"/>
</dbReference>
<keyword evidence="2" id="KW-0732">Signal</keyword>
<evidence type="ECO:0000256" key="1">
    <source>
        <dbReference type="ARBA" id="ARBA00006987"/>
    </source>
</evidence>
<comment type="caution">
    <text evidence="3">The sequence shown here is derived from an EMBL/GenBank/DDBJ whole genome shotgun (WGS) entry which is preliminary data.</text>
</comment>
<dbReference type="Gene3D" id="3.40.190.10">
    <property type="entry name" value="Periplasmic binding protein-like II"/>
    <property type="match status" value="1"/>
</dbReference>
<dbReference type="PANTHER" id="PTHR42928:SF5">
    <property type="entry name" value="BLR1237 PROTEIN"/>
    <property type="match status" value="1"/>
</dbReference>
<keyword evidence="4" id="KW-1185">Reference proteome</keyword>
<reference evidence="3 4" key="2">
    <citation type="submission" date="2020-03" db="EMBL/GenBank/DDBJ databases">
        <title>Roseomonas stagni sp. nov., isolated from pond water in Japan.</title>
        <authorList>
            <person name="Furuhata K."/>
            <person name="Miyamoto H."/>
            <person name="Goto K."/>
        </authorList>
    </citation>
    <scope>NUCLEOTIDE SEQUENCE [LARGE SCALE GENOMIC DNA]</scope>
    <source>
        <strain evidence="3 4">PeD5</strain>
    </source>
</reference>
<dbReference type="InterPro" id="IPR042100">
    <property type="entry name" value="Bug_dom1"/>
</dbReference>
<evidence type="ECO:0000313" key="3">
    <source>
        <dbReference type="EMBL" id="NGM23283.1"/>
    </source>
</evidence>
<accession>A0A6M1LTE1</accession>
<reference evidence="3 4" key="1">
    <citation type="submission" date="2020-02" db="EMBL/GenBank/DDBJ databases">
        <authorList>
            <person name="Kim H.M."/>
            <person name="Jeon C.O."/>
        </authorList>
    </citation>
    <scope>NUCLEOTIDE SEQUENCE [LARGE SCALE GENOMIC DNA]</scope>
    <source>
        <strain evidence="3 4">PeD5</strain>
    </source>
</reference>